<dbReference type="Pfam" id="PF00626">
    <property type="entry name" value="Gelsolin"/>
    <property type="match status" value="1"/>
</dbReference>
<accession>A0A6V7UC57</accession>
<evidence type="ECO:0000256" key="1">
    <source>
        <dbReference type="ARBA" id="ARBA00022737"/>
    </source>
</evidence>
<sequence length="85" mass="9948">MILDALNTIYVWIGNGANTQERDAAKSTAQKYLETDSMPRHKKAAIEVIYQGEESPPFKKLFQEWDEKLFKTPRTVENMRKLLFK</sequence>
<dbReference type="InterPro" id="IPR029006">
    <property type="entry name" value="ADF-H/Gelsolin-like_dom_sf"/>
</dbReference>
<evidence type="ECO:0000313" key="4">
    <source>
        <dbReference type="Proteomes" id="UP000580250"/>
    </source>
</evidence>
<dbReference type="SUPFAM" id="SSF55753">
    <property type="entry name" value="Actin depolymerizing proteins"/>
    <property type="match status" value="1"/>
</dbReference>
<feature type="domain" description="Gelsolin-like" evidence="2">
    <location>
        <begin position="1"/>
        <end position="58"/>
    </location>
</feature>
<evidence type="ECO:0000259" key="2">
    <source>
        <dbReference type="Pfam" id="PF00626"/>
    </source>
</evidence>
<dbReference type="GO" id="GO:0005737">
    <property type="term" value="C:cytoplasm"/>
    <property type="evidence" value="ECO:0007669"/>
    <property type="project" value="TreeGrafter"/>
</dbReference>
<dbReference type="AlphaFoldDB" id="A0A6V7UC57"/>
<dbReference type="InterPro" id="IPR007123">
    <property type="entry name" value="Gelsolin-like_dom"/>
</dbReference>
<gene>
    <name evidence="3" type="ORF">MENT_LOCUS11078</name>
</gene>
<dbReference type="PANTHER" id="PTHR11977:SF51">
    <property type="entry name" value="PROTEIN FLIGHTLESS-1 HOMOLOG"/>
    <property type="match status" value="1"/>
</dbReference>
<dbReference type="PANTHER" id="PTHR11977">
    <property type="entry name" value="VILLIN"/>
    <property type="match status" value="1"/>
</dbReference>
<dbReference type="OrthoDB" id="6375767at2759"/>
<evidence type="ECO:0000313" key="3">
    <source>
        <dbReference type="EMBL" id="CAD2153338.1"/>
    </source>
</evidence>
<organism evidence="3 4">
    <name type="scientific">Meloidogyne enterolobii</name>
    <name type="common">Root-knot nematode worm</name>
    <name type="synonym">Meloidogyne mayaguensis</name>
    <dbReference type="NCBI Taxonomy" id="390850"/>
    <lineage>
        <taxon>Eukaryota</taxon>
        <taxon>Metazoa</taxon>
        <taxon>Ecdysozoa</taxon>
        <taxon>Nematoda</taxon>
        <taxon>Chromadorea</taxon>
        <taxon>Rhabditida</taxon>
        <taxon>Tylenchina</taxon>
        <taxon>Tylenchomorpha</taxon>
        <taxon>Tylenchoidea</taxon>
        <taxon>Meloidogynidae</taxon>
        <taxon>Meloidogyninae</taxon>
        <taxon>Meloidogyne</taxon>
    </lineage>
</organism>
<dbReference type="EMBL" id="CAJEWN010000053">
    <property type="protein sequence ID" value="CAD2153338.1"/>
    <property type="molecule type" value="Genomic_DNA"/>
</dbReference>
<dbReference type="GO" id="GO:0008154">
    <property type="term" value="P:actin polymerization or depolymerization"/>
    <property type="evidence" value="ECO:0007669"/>
    <property type="project" value="TreeGrafter"/>
</dbReference>
<dbReference type="GO" id="GO:0051015">
    <property type="term" value="F:actin filament binding"/>
    <property type="evidence" value="ECO:0007669"/>
    <property type="project" value="InterPro"/>
</dbReference>
<keyword evidence="1" id="KW-0677">Repeat</keyword>
<proteinExistence type="predicted"/>
<dbReference type="InterPro" id="IPR007122">
    <property type="entry name" value="Villin/Gelsolin"/>
</dbReference>
<comment type="caution">
    <text evidence="3">The sequence shown here is derived from an EMBL/GenBank/DDBJ whole genome shotgun (WGS) entry which is preliminary data.</text>
</comment>
<dbReference type="GO" id="GO:0015629">
    <property type="term" value="C:actin cytoskeleton"/>
    <property type="evidence" value="ECO:0007669"/>
    <property type="project" value="TreeGrafter"/>
</dbReference>
<reference evidence="3 4" key="1">
    <citation type="submission" date="2020-08" db="EMBL/GenBank/DDBJ databases">
        <authorList>
            <person name="Koutsovoulos G."/>
            <person name="Danchin GJ E."/>
        </authorList>
    </citation>
    <scope>NUCLEOTIDE SEQUENCE [LARGE SCALE GENOMIC DNA]</scope>
</reference>
<dbReference type="Proteomes" id="UP000580250">
    <property type="component" value="Unassembled WGS sequence"/>
</dbReference>
<dbReference type="Gene3D" id="3.40.20.10">
    <property type="entry name" value="Severin"/>
    <property type="match status" value="1"/>
</dbReference>
<name>A0A6V7UC57_MELEN</name>
<protein>
    <recommendedName>
        <fullName evidence="2">Gelsolin-like domain-containing protein</fullName>
    </recommendedName>
</protein>